<evidence type="ECO:0000256" key="3">
    <source>
        <dbReference type="RuleBase" id="RU000363"/>
    </source>
</evidence>
<dbReference type="InterPro" id="IPR057326">
    <property type="entry name" value="KR_dom"/>
</dbReference>
<keyword evidence="6" id="KW-1185">Reference proteome</keyword>
<dbReference type="GO" id="GO:0006633">
    <property type="term" value="P:fatty acid biosynthetic process"/>
    <property type="evidence" value="ECO:0007669"/>
    <property type="project" value="TreeGrafter"/>
</dbReference>
<evidence type="ECO:0000256" key="2">
    <source>
        <dbReference type="ARBA" id="ARBA00023002"/>
    </source>
</evidence>
<dbReference type="Gene3D" id="3.40.50.720">
    <property type="entry name" value="NAD(P)-binding Rossmann-like Domain"/>
    <property type="match status" value="1"/>
</dbReference>
<dbReference type="EMBL" id="RJSE01000007">
    <property type="protein sequence ID" value="RNL62494.1"/>
    <property type="molecule type" value="Genomic_DNA"/>
</dbReference>
<evidence type="ECO:0000259" key="4">
    <source>
        <dbReference type="SMART" id="SM00822"/>
    </source>
</evidence>
<comment type="similarity">
    <text evidence="1 3">Belongs to the short-chain dehydrogenases/reductases (SDR) family.</text>
</comment>
<dbReference type="SUPFAM" id="SSF51735">
    <property type="entry name" value="NAD(P)-binding Rossmann-fold domains"/>
    <property type="match status" value="1"/>
</dbReference>
<evidence type="ECO:0000313" key="6">
    <source>
        <dbReference type="Proteomes" id="UP000267128"/>
    </source>
</evidence>
<dbReference type="AlphaFoldDB" id="A0A3N0CGA9"/>
<gene>
    <name evidence="5" type="ORF">EFK50_12035</name>
</gene>
<keyword evidence="2" id="KW-0560">Oxidoreductase</keyword>
<dbReference type="PANTHER" id="PTHR42760">
    <property type="entry name" value="SHORT-CHAIN DEHYDROGENASES/REDUCTASES FAMILY MEMBER"/>
    <property type="match status" value="1"/>
</dbReference>
<dbReference type="InterPro" id="IPR002347">
    <property type="entry name" value="SDR_fam"/>
</dbReference>
<comment type="caution">
    <text evidence="5">The sequence shown here is derived from an EMBL/GenBank/DDBJ whole genome shotgun (WGS) entry which is preliminary data.</text>
</comment>
<dbReference type="CDD" id="cd05233">
    <property type="entry name" value="SDR_c"/>
    <property type="match status" value="1"/>
</dbReference>
<accession>A0A3N0CGA9</accession>
<evidence type="ECO:0000256" key="1">
    <source>
        <dbReference type="ARBA" id="ARBA00006484"/>
    </source>
</evidence>
<reference evidence="5 6" key="1">
    <citation type="submission" date="2018-11" db="EMBL/GenBank/DDBJ databases">
        <authorList>
            <person name="Li F."/>
        </authorList>
    </citation>
    <scope>NUCLEOTIDE SEQUENCE [LARGE SCALE GENOMIC DNA]</scope>
    <source>
        <strain evidence="5 6">Gsoil 097</strain>
    </source>
</reference>
<dbReference type="FunFam" id="3.40.50.720:FF:000084">
    <property type="entry name" value="Short-chain dehydrogenase reductase"/>
    <property type="match status" value="1"/>
</dbReference>
<dbReference type="InterPro" id="IPR036291">
    <property type="entry name" value="NAD(P)-bd_dom_sf"/>
</dbReference>
<dbReference type="OrthoDB" id="9803333at2"/>
<dbReference type="SMART" id="SM00822">
    <property type="entry name" value="PKS_KR"/>
    <property type="match status" value="1"/>
</dbReference>
<feature type="domain" description="Ketoreductase" evidence="4">
    <location>
        <begin position="5"/>
        <end position="188"/>
    </location>
</feature>
<dbReference type="PRINTS" id="PR00080">
    <property type="entry name" value="SDRFAMILY"/>
</dbReference>
<dbReference type="Pfam" id="PF00106">
    <property type="entry name" value="adh_short"/>
    <property type="match status" value="1"/>
</dbReference>
<evidence type="ECO:0000313" key="5">
    <source>
        <dbReference type="EMBL" id="RNL62494.1"/>
    </source>
</evidence>
<dbReference type="Proteomes" id="UP000267128">
    <property type="component" value="Unassembled WGS sequence"/>
</dbReference>
<dbReference type="PROSITE" id="PS00061">
    <property type="entry name" value="ADH_SHORT"/>
    <property type="match status" value="1"/>
</dbReference>
<dbReference type="InterPro" id="IPR020904">
    <property type="entry name" value="Sc_DH/Rdtase_CS"/>
</dbReference>
<dbReference type="PRINTS" id="PR00081">
    <property type="entry name" value="GDHRDH"/>
</dbReference>
<dbReference type="RefSeq" id="WP_123227790.1">
    <property type="nucleotide sequence ID" value="NZ_RJSE01000007.1"/>
</dbReference>
<dbReference type="GO" id="GO:0048038">
    <property type="term" value="F:quinone binding"/>
    <property type="evidence" value="ECO:0007669"/>
    <property type="project" value="TreeGrafter"/>
</dbReference>
<dbReference type="GO" id="GO:0016616">
    <property type="term" value="F:oxidoreductase activity, acting on the CH-OH group of donors, NAD or NADP as acceptor"/>
    <property type="evidence" value="ECO:0007669"/>
    <property type="project" value="TreeGrafter"/>
</dbReference>
<protein>
    <submittedName>
        <fullName evidence="5">SDR family oxidoreductase</fullName>
    </submittedName>
</protein>
<proteinExistence type="inferred from homology"/>
<name>A0A3N0CGA9_9ACTN</name>
<organism evidence="5 6">
    <name type="scientific">Nocardioides marmoriginsengisoli</name>
    <dbReference type="NCBI Taxonomy" id="661483"/>
    <lineage>
        <taxon>Bacteria</taxon>
        <taxon>Bacillati</taxon>
        <taxon>Actinomycetota</taxon>
        <taxon>Actinomycetes</taxon>
        <taxon>Propionibacteriales</taxon>
        <taxon>Nocardioidaceae</taxon>
        <taxon>Nocardioides</taxon>
    </lineage>
</organism>
<dbReference type="PANTHER" id="PTHR42760:SF133">
    <property type="entry name" value="3-OXOACYL-[ACYL-CARRIER-PROTEIN] REDUCTASE"/>
    <property type="match status" value="1"/>
</dbReference>
<sequence length="244" mass="25377">MTVRGSVVVTGGSRGIGRAFVVDAARRGYDVFLTHRGRASDAEEAVAAAQEAAPGATVTAVEADLLDRAALENLITTVLDHGPVHLLVNNAGTMAHGLLDELTEEGWKRSFDVHVTAPMVLARGFAESLASTHGAILNVSSTGGVVGSVHGAAYGASKAAILGFSKSLARELAPFVRVNTLAPGPVGTDMYADLPEDERRAVEAETPLGRVAEPWEIARAGLDLCHWTYATGQTLVADGGRVLT</sequence>